<dbReference type="SUPFAM" id="SSF56529">
    <property type="entry name" value="FAH"/>
    <property type="match status" value="1"/>
</dbReference>
<reference evidence="1" key="1">
    <citation type="journal article" date="2014" name="Int. J. Syst. Evol. Microbiol.">
        <title>Complete genome sequence of Corynebacterium casei LMG S-19264T (=DSM 44701T), isolated from a smear-ripened cheese.</title>
        <authorList>
            <consortium name="US DOE Joint Genome Institute (JGI-PGF)"/>
            <person name="Walter F."/>
            <person name="Albersmeier A."/>
            <person name="Kalinowski J."/>
            <person name="Ruckert C."/>
        </authorList>
    </citation>
    <scope>NUCLEOTIDE SEQUENCE</scope>
    <source>
        <strain evidence="1">KCTC 42650</strain>
    </source>
</reference>
<dbReference type="InterPro" id="IPR050772">
    <property type="entry name" value="Hydratase-Decarb/MhpD_sf"/>
</dbReference>
<dbReference type="EMBL" id="BNCJ01000011">
    <property type="protein sequence ID" value="GHF60240.1"/>
    <property type="molecule type" value="Genomic_DNA"/>
</dbReference>
<reference evidence="1" key="2">
    <citation type="submission" date="2020-09" db="EMBL/GenBank/DDBJ databases">
        <authorList>
            <person name="Sun Q."/>
            <person name="Kim S."/>
        </authorList>
    </citation>
    <scope>NUCLEOTIDE SEQUENCE</scope>
    <source>
        <strain evidence="1">KCTC 42650</strain>
    </source>
</reference>
<sequence>MTPAQTFANALIEAHRTGQRADVSSLPLPGFAEALEIQQKVQADLGTVAGFKVARSPEGPPIMAPIAARRVVQSGAEVSVQDVLGIELEVGFEVLSVPTGDPLDHPERHFRPRVVIELVDTRMAGSDHAPLAKLADMQINAGLVVGPALDGWDGRDFGVVDAALRCGETQVIDGHATVPGGSALTNLALLCAHIGNHCGGLRAGQIVITGSLSGLKYFPAGTNVIGRIDGFGEIRCFLR</sequence>
<dbReference type="Gene3D" id="3.90.850.10">
    <property type="entry name" value="Fumarylacetoacetase-like, C-terminal domain"/>
    <property type="match status" value="1"/>
</dbReference>
<organism evidence="1 2">
    <name type="scientific">Seohaeicola zhoushanensis</name>
    <dbReference type="NCBI Taxonomy" id="1569283"/>
    <lineage>
        <taxon>Bacteria</taxon>
        <taxon>Pseudomonadati</taxon>
        <taxon>Pseudomonadota</taxon>
        <taxon>Alphaproteobacteria</taxon>
        <taxon>Rhodobacterales</taxon>
        <taxon>Roseobacteraceae</taxon>
        <taxon>Seohaeicola</taxon>
    </lineage>
</organism>
<accession>A0A8J3H0I4</accession>
<dbReference type="GO" id="GO:0008684">
    <property type="term" value="F:2-oxopent-4-enoate hydratase activity"/>
    <property type="evidence" value="ECO:0007669"/>
    <property type="project" value="TreeGrafter"/>
</dbReference>
<evidence type="ECO:0000313" key="2">
    <source>
        <dbReference type="Proteomes" id="UP000626220"/>
    </source>
</evidence>
<gene>
    <name evidence="1" type="ORF">GCM10017056_34640</name>
</gene>
<dbReference type="InterPro" id="IPR036663">
    <property type="entry name" value="Fumarylacetoacetase_C_sf"/>
</dbReference>
<dbReference type="PANTHER" id="PTHR30143">
    <property type="entry name" value="ACID HYDRATASE"/>
    <property type="match status" value="1"/>
</dbReference>
<dbReference type="PANTHER" id="PTHR30143:SF0">
    <property type="entry name" value="2-KETO-4-PENTENOATE HYDRATASE"/>
    <property type="match status" value="1"/>
</dbReference>
<dbReference type="RefSeq" id="WP_189681366.1">
    <property type="nucleotide sequence ID" value="NZ_BNCJ01000011.1"/>
</dbReference>
<dbReference type="AlphaFoldDB" id="A0A8J3H0I4"/>
<protein>
    <submittedName>
        <fullName evidence="1">Hydratase</fullName>
    </submittedName>
</protein>
<dbReference type="Proteomes" id="UP000626220">
    <property type="component" value="Unassembled WGS sequence"/>
</dbReference>
<evidence type="ECO:0000313" key="1">
    <source>
        <dbReference type="EMBL" id="GHF60240.1"/>
    </source>
</evidence>
<dbReference type="GO" id="GO:0005737">
    <property type="term" value="C:cytoplasm"/>
    <property type="evidence" value="ECO:0007669"/>
    <property type="project" value="TreeGrafter"/>
</dbReference>
<keyword evidence="2" id="KW-1185">Reference proteome</keyword>
<name>A0A8J3H0I4_9RHOB</name>
<proteinExistence type="predicted"/>
<comment type="caution">
    <text evidence="1">The sequence shown here is derived from an EMBL/GenBank/DDBJ whole genome shotgun (WGS) entry which is preliminary data.</text>
</comment>